<proteinExistence type="predicted"/>
<organism evidence="2 3">
    <name type="scientific">Sciurus carolinensis</name>
    <name type="common">Eastern gray squirrel</name>
    <dbReference type="NCBI Taxonomy" id="30640"/>
    <lineage>
        <taxon>Eukaryota</taxon>
        <taxon>Metazoa</taxon>
        <taxon>Chordata</taxon>
        <taxon>Craniata</taxon>
        <taxon>Vertebrata</taxon>
        <taxon>Euteleostomi</taxon>
        <taxon>Mammalia</taxon>
        <taxon>Eutheria</taxon>
        <taxon>Euarchontoglires</taxon>
        <taxon>Glires</taxon>
        <taxon>Rodentia</taxon>
        <taxon>Sciuromorpha</taxon>
        <taxon>Sciuridae</taxon>
        <taxon>Sciurinae</taxon>
        <taxon>Sciurini</taxon>
        <taxon>Sciurus</taxon>
    </lineage>
</organism>
<gene>
    <name evidence="2" type="ORF">SUZIE_134350</name>
</gene>
<protein>
    <submittedName>
        <fullName evidence="2">Protein quaking-B</fullName>
    </submittedName>
</protein>
<reference evidence="2" key="1">
    <citation type="submission" date="2020-03" db="EMBL/GenBank/DDBJ databases">
        <title>Studies in the Genomics of Life Span.</title>
        <authorList>
            <person name="Glass D."/>
        </authorList>
    </citation>
    <scope>NUCLEOTIDE SEQUENCE</scope>
    <source>
        <strain evidence="2">SUZIE</strain>
        <tissue evidence="2">Muscle</tissue>
    </source>
</reference>
<dbReference type="Gene3D" id="1.20.5.4010">
    <property type="match status" value="1"/>
</dbReference>
<evidence type="ECO:0000313" key="2">
    <source>
        <dbReference type="EMBL" id="MBZ3875720.1"/>
    </source>
</evidence>
<dbReference type="Proteomes" id="UP001166674">
    <property type="component" value="Unassembled WGS sequence"/>
</dbReference>
<comment type="caution">
    <text evidence="2">The sequence shown here is derived from an EMBL/GenBank/DDBJ whole genome shotgun (WGS) entry which is preliminary data.</text>
</comment>
<evidence type="ECO:0000313" key="3">
    <source>
        <dbReference type="Proteomes" id="UP001166674"/>
    </source>
</evidence>
<evidence type="ECO:0000256" key="1">
    <source>
        <dbReference type="SAM" id="MobiDB-lite"/>
    </source>
</evidence>
<dbReference type="EMBL" id="JAATJV010256372">
    <property type="protein sequence ID" value="MBZ3875720.1"/>
    <property type="molecule type" value="Genomic_DNA"/>
</dbReference>
<feature type="region of interest" description="Disordered" evidence="1">
    <location>
        <begin position="68"/>
        <end position="88"/>
    </location>
</feature>
<dbReference type="InterPro" id="IPR036612">
    <property type="entry name" value="KH_dom_type_1_sf"/>
</dbReference>
<dbReference type="Gene3D" id="3.30.1370.10">
    <property type="entry name" value="K Homology domain, type 1"/>
    <property type="match status" value="1"/>
</dbReference>
<sequence length="88" mass="10090">MVIPDYMMMEMMKDKKILSNLSKFCRIFNHLQTLLEEHISTGKIFGPRGLIVKHPEAETGFIIMESVRGSMTHKKEEEQNTGIPVPSI</sequence>
<dbReference type="AlphaFoldDB" id="A0AA41MPH6"/>
<dbReference type="GO" id="GO:0003723">
    <property type="term" value="F:RNA binding"/>
    <property type="evidence" value="ECO:0007669"/>
    <property type="project" value="InterPro"/>
</dbReference>
<name>A0AA41MPH6_SCICA</name>
<accession>A0AA41MPH6</accession>
<keyword evidence="3" id="KW-1185">Reference proteome</keyword>